<evidence type="ECO:0000313" key="3">
    <source>
        <dbReference type="Proteomes" id="UP001055093"/>
    </source>
</evidence>
<dbReference type="EMBL" id="BPRE01000032">
    <property type="protein sequence ID" value="GJE78633.1"/>
    <property type="molecule type" value="Genomic_DNA"/>
</dbReference>
<keyword evidence="3" id="KW-1185">Reference proteome</keyword>
<feature type="region of interest" description="Disordered" evidence="1">
    <location>
        <begin position="1"/>
        <end position="38"/>
    </location>
</feature>
<reference evidence="2" key="1">
    <citation type="journal article" date="2021" name="Front. Microbiol.">
        <title>Comprehensive Comparative Genomics and Phenotyping of Methylobacterium Species.</title>
        <authorList>
            <person name="Alessa O."/>
            <person name="Ogura Y."/>
            <person name="Fujitani Y."/>
            <person name="Takami H."/>
            <person name="Hayashi T."/>
            <person name="Sahin N."/>
            <person name="Tani A."/>
        </authorList>
    </citation>
    <scope>NUCLEOTIDE SEQUENCE</scope>
    <source>
        <strain evidence="2">DSM 14458</strain>
    </source>
</reference>
<comment type="caution">
    <text evidence="2">The sequence shown here is derived from an EMBL/GenBank/DDBJ whole genome shotgun (WGS) entry which is preliminary data.</text>
</comment>
<sequence>MAGDQPIDSAGQGDPVEGAGEAQGSTDGIGRARGIEPPQEVQAALKVGGRRRLGRVDARYRQIVEVDACLPEASEQCAPFLRSSGGKALGEETQAVG</sequence>
<dbReference type="Proteomes" id="UP001055093">
    <property type="component" value="Unassembled WGS sequence"/>
</dbReference>
<proteinExistence type="predicted"/>
<organism evidence="2 3">
    <name type="scientific">Methylorubrum suomiense</name>
    <dbReference type="NCBI Taxonomy" id="144191"/>
    <lineage>
        <taxon>Bacteria</taxon>
        <taxon>Pseudomonadati</taxon>
        <taxon>Pseudomonadota</taxon>
        <taxon>Alphaproteobacteria</taxon>
        <taxon>Hyphomicrobiales</taxon>
        <taxon>Methylobacteriaceae</taxon>
        <taxon>Methylorubrum</taxon>
    </lineage>
</organism>
<accession>A0ABQ4V2D5</accession>
<reference evidence="2" key="2">
    <citation type="submission" date="2021-08" db="EMBL/GenBank/DDBJ databases">
        <authorList>
            <person name="Tani A."/>
            <person name="Ola A."/>
            <person name="Ogura Y."/>
            <person name="Katsura K."/>
            <person name="Hayashi T."/>
        </authorList>
    </citation>
    <scope>NUCLEOTIDE SEQUENCE</scope>
    <source>
        <strain evidence="2">DSM 14458</strain>
    </source>
</reference>
<evidence type="ECO:0000256" key="1">
    <source>
        <dbReference type="SAM" id="MobiDB-lite"/>
    </source>
</evidence>
<protein>
    <submittedName>
        <fullName evidence="2">Uncharacterized protein</fullName>
    </submittedName>
</protein>
<gene>
    <name evidence="2" type="ORF">BGCPKDLD_5251</name>
</gene>
<evidence type="ECO:0000313" key="2">
    <source>
        <dbReference type="EMBL" id="GJE78633.1"/>
    </source>
</evidence>
<name>A0ABQ4V2D5_9HYPH</name>